<dbReference type="PROSITE" id="PS50200">
    <property type="entry name" value="RA"/>
    <property type="match status" value="1"/>
</dbReference>
<dbReference type="OMA" id="KADLDYS"/>
<protein>
    <recommendedName>
        <fullName evidence="3">Ras-associating domain-containing protein</fullName>
    </recommendedName>
</protein>
<feature type="region of interest" description="Disordered" evidence="2">
    <location>
        <begin position="411"/>
        <end position="495"/>
    </location>
</feature>
<evidence type="ECO:0000259" key="3">
    <source>
        <dbReference type="PROSITE" id="PS50200"/>
    </source>
</evidence>
<dbReference type="InterPro" id="IPR048945">
    <property type="entry name" value="RASSF8/10_RA"/>
</dbReference>
<organism evidence="4 5">
    <name type="scientific">Patiria miniata</name>
    <name type="common">Bat star</name>
    <name type="synonym">Asterina miniata</name>
    <dbReference type="NCBI Taxonomy" id="46514"/>
    <lineage>
        <taxon>Eukaryota</taxon>
        <taxon>Metazoa</taxon>
        <taxon>Echinodermata</taxon>
        <taxon>Eleutherozoa</taxon>
        <taxon>Asterozoa</taxon>
        <taxon>Asteroidea</taxon>
        <taxon>Valvatacea</taxon>
        <taxon>Valvatida</taxon>
        <taxon>Asterinidae</taxon>
        <taxon>Patiria</taxon>
    </lineage>
</organism>
<dbReference type="RefSeq" id="XP_038054968.1">
    <property type="nucleotide sequence ID" value="XM_038199040.1"/>
</dbReference>
<accession>A0A913ZT83</accession>
<sequence length="495" mass="56134">MAEITVWVNGREKRVTGVARSTTCRDVVTLLLRDHLKTDEILPGYSRCFSLFERWRGCERVLSPKTRLYKLWKAWDNEQKNVRFTLKRSTSAEPRPEEIGDELIGQGTKKAGASSQSGSIPIRVEGTDKKVRKSTVRPLRVKDKDKSYRKSVETGGTRRKDRYSESGNRNRSVPVQDLESLVQTVVKQSKRLQELLEMVQEIDVEIEFYETKAHLLRVEEKGKNYVQDAYLSRLGGDNSQSEDTDDNLCELVTNGCSDLEAYISLYEHLLDVESQLTAKRGTIATLTETIERTRLLRMDGLAPVESAELGDVECGIRVMTNDEWANHDTVPLKTDDEKYLADYQREIGLVRAQLEWYTDVCIAQKSEITTMHNRLASAETLYNDKHHWLDILVTELDRLERNSLLDTPCDVDTEIEAEPNSPTHETATVERETVDQEKSTLDDGHDSGICLSPDETPKPETRTGIDNDSSSDTGLSSLHSQEDTEHLPVVAETLV</sequence>
<dbReference type="EnsemblMetazoa" id="XM_038199040.1">
    <property type="protein sequence ID" value="XP_038054968.1"/>
    <property type="gene ID" value="LOC119727175"/>
</dbReference>
<feature type="compositionally biased region" description="Basic and acidic residues" evidence="2">
    <location>
        <begin position="140"/>
        <end position="164"/>
    </location>
</feature>
<feature type="compositionally biased region" description="Basic and acidic residues" evidence="2">
    <location>
        <begin position="427"/>
        <end position="446"/>
    </location>
</feature>
<proteinExistence type="predicted"/>
<dbReference type="OrthoDB" id="10034447at2759"/>
<keyword evidence="1" id="KW-0175">Coiled coil</keyword>
<evidence type="ECO:0000313" key="4">
    <source>
        <dbReference type="EnsemblMetazoa" id="XP_038054968.1"/>
    </source>
</evidence>
<dbReference type="PANTHER" id="PTHR15286:SF1">
    <property type="entry name" value="FI07216P"/>
    <property type="match status" value="1"/>
</dbReference>
<feature type="compositionally biased region" description="Low complexity" evidence="2">
    <location>
        <begin position="468"/>
        <end position="479"/>
    </location>
</feature>
<evidence type="ECO:0000256" key="1">
    <source>
        <dbReference type="SAM" id="Coils"/>
    </source>
</evidence>
<dbReference type="AlphaFoldDB" id="A0A913ZT83"/>
<dbReference type="GO" id="GO:0007165">
    <property type="term" value="P:signal transduction"/>
    <property type="evidence" value="ECO:0007669"/>
    <property type="project" value="InterPro"/>
</dbReference>
<dbReference type="CDD" id="cd16123">
    <property type="entry name" value="RA_RASSF7_like"/>
    <property type="match status" value="1"/>
</dbReference>
<dbReference type="Pfam" id="PF21712">
    <property type="entry name" value="RASSF8-10_RA"/>
    <property type="match status" value="1"/>
</dbReference>
<dbReference type="SMART" id="SM00314">
    <property type="entry name" value="RA"/>
    <property type="match status" value="1"/>
</dbReference>
<reference evidence="4" key="1">
    <citation type="submission" date="2022-11" db="UniProtKB">
        <authorList>
            <consortium name="EnsemblMetazoa"/>
        </authorList>
    </citation>
    <scope>IDENTIFICATION</scope>
</reference>
<dbReference type="SUPFAM" id="SSF54236">
    <property type="entry name" value="Ubiquitin-like"/>
    <property type="match status" value="1"/>
</dbReference>
<name>A0A913ZT83_PATMI</name>
<dbReference type="InterPro" id="IPR033593">
    <property type="entry name" value="N-RASSF"/>
</dbReference>
<feature type="coiled-coil region" evidence="1">
    <location>
        <begin position="178"/>
        <end position="212"/>
    </location>
</feature>
<dbReference type="Proteomes" id="UP000887568">
    <property type="component" value="Unplaced"/>
</dbReference>
<dbReference type="Gene3D" id="3.10.20.90">
    <property type="entry name" value="Phosphatidylinositol 3-kinase Catalytic Subunit, Chain A, domain 1"/>
    <property type="match status" value="1"/>
</dbReference>
<evidence type="ECO:0000313" key="5">
    <source>
        <dbReference type="Proteomes" id="UP000887568"/>
    </source>
</evidence>
<feature type="region of interest" description="Disordered" evidence="2">
    <location>
        <begin position="86"/>
        <end position="172"/>
    </location>
</feature>
<dbReference type="InterPro" id="IPR000159">
    <property type="entry name" value="RA_dom"/>
</dbReference>
<keyword evidence="5" id="KW-1185">Reference proteome</keyword>
<dbReference type="InterPro" id="IPR029071">
    <property type="entry name" value="Ubiquitin-like_domsf"/>
</dbReference>
<dbReference type="GeneID" id="119727175"/>
<dbReference type="PANTHER" id="PTHR15286">
    <property type="entry name" value="RAS-ASSOCIATING DOMAIN CONTAINING PROTEIN"/>
    <property type="match status" value="1"/>
</dbReference>
<evidence type="ECO:0000256" key="2">
    <source>
        <dbReference type="SAM" id="MobiDB-lite"/>
    </source>
</evidence>
<feature type="domain" description="Ras-associating" evidence="3">
    <location>
        <begin position="1"/>
        <end position="91"/>
    </location>
</feature>
<feature type="compositionally biased region" description="Basic and acidic residues" evidence="2">
    <location>
        <begin position="455"/>
        <end position="465"/>
    </location>
</feature>